<accession>A0A4Q8K3Q4</accession>
<keyword evidence="3 10" id="KW-0732">Signal</keyword>
<dbReference type="CDD" id="cd16232">
    <property type="entry name" value="EFh_SPARC_TICN"/>
    <property type="match status" value="1"/>
</dbReference>
<feature type="chain" id="PRO_5036357442" evidence="10">
    <location>
        <begin position="21"/>
        <end position="503"/>
    </location>
</feature>
<dbReference type="SUPFAM" id="SSF100895">
    <property type="entry name" value="Kazal-type serine protease inhibitors"/>
    <property type="match status" value="1"/>
</dbReference>
<dbReference type="PROSITE" id="PS51465">
    <property type="entry name" value="KAZAL_2"/>
    <property type="match status" value="1"/>
</dbReference>
<evidence type="ECO:0000256" key="5">
    <source>
        <dbReference type="ARBA" id="ARBA00023157"/>
    </source>
</evidence>
<dbReference type="Pfam" id="PF07648">
    <property type="entry name" value="Kazal_2"/>
    <property type="match status" value="1"/>
</dbReference>
<dbReference type="PANTHER" id="PTHR13866">
    <property type="entry name" value="SPARC OSTEONECTIN"/>
    <property type="match status" value="1"/>
</dbReference>
<feature type="signal peptide" evidence="10">
    <location>
        <begin position="1"/>
        <end position="20"/>
    </location>
</feature>
<organism evidence="13">
    <name type="scientific">Liphistius sp. SGP-2016</name>
    <dbReference type="NCBI Taxonomy" id="1905180"/>
    <lineage>
        <taxon>Eukaryota</taxon>
        <taxon>Metazoa</taxon>
        <taxon>Ecdysozoa</taxon>
        <taxon>Arthropoda</taxon>
        <taxon>Chelicerata</taxon>
        <taxon>Arachnida</taxon>
        <taxon>Araneae</taxon>
        <taxon>Mesothelae</taxon>
        <taxon>Liphistiidae</taxon>
        <taxon>Liphistius</taxon>
    </lineage>
</organism>
<dbReference type="InterPro" id="IPR002350">
    <property type="entry name" value="Kazal_dom"/>
</dbReference>
<feature type="domain" description="Thyroglobulin type-1" evidence="11">
    <location>
        <begin position="405"/>
        <end position="466"/>
    </location>
</feature>
<evidence type="ECO:0000313" key="13">
    <source>
        <dbReference type="EMBL" id="SNX34156.1"/>
    </source>
</evidence>
<evidence type="ECO:0000256" key="10">
    <source>
        <dbReference type="SAM" id="SignalP"/>
    </source>
</evidence>
<dbReference type="InterPro" id="IPR011992">
    <property type="entry name" value="EF-hand-dom_pair"/>
</dbReference>
<feature type="region of interest" description="Disordered" evidence="9">
    <location>
        <begin position="235"/>
        <end position="260"/>
    </location>
</feature>
<keyword evidence="6" id="KW-0325">Glycoprotein</keyword>
<dbReference type="SUPFAM" id="SSF47473">
    <property type="entry name" value="EF-hand"/>
    <property type="match status" value="1"/>
</dbReference>
<protein>
    <submittedName>
        <fullName evidence="13">U53-Liphistoxin-Lsp1a_1</fullName>
    </submittedName>
</protein>
<dbReference type="GO" id="GO:0050840">
    <property type="term" value="F:extracellular matrix binding"/>
    <property type="evidence" value="ECO:0007669"/>
    <property type="project" value="TreeGrafter"/>
</dbReference>
<evidence type="ECO:0000256" key="9">
    <source>
        <dbReference type="SAM" id="MobiDB-lite"/>
    </source>
</evidence>
<evidence type="ECO:0000256" key="2">
    <source>
        <dbReference type="ARBA" id="ARBA00022525"/>
    </source>
</evidence>
<dbReference type="InterPro" id="IPR000716">
    <property type="entry name" value="Thyroglobulin_1"/>
</dbReference>
<feature type="disulfide bond" evidence="8">
    <location>
        <begin position="408"/>
        <end position="427"/>
    </location>
</feature>
<dbReference type="Gene3D" id="3.30.60.30">
    <property type="match status" value="1"/>
</dbReference>
<proteinExistence type="predicted"/>
<dbReference type="GO" id="GO:0005518">
    <property type="term" value="F:collagen binding"/>
    <property type="evidence" value="ECO:0007669"/>
    <property type="project" value="TreeGrafter"/>
</dbReference>
<dbReference type="EMBL" id="HAHK01000132">
    <property type="protein sequence ID" value="SNX33844.1"/>
    <property type="molecule type" value="Transcribed_RNA"/>
</dbReference>
<sequence length="503" mass="57668">MCVQNLFSLSFFLMVIVTIAMTATSKNAPISEWKTSSGFHESQTHTWDFDFDDRREHEEPVVGVGPEKSLMTASQVWAENDLCKNLQCKPHQVCLVEDDDVAVCVSRRKLKVKENIDKSAVYNKREKSIEDESKEEEIFWEKGEQPEKSSLEQDSQNPCIPCPVVKPEFVCGSDNHTYSSVCRLEFRNCMHKASVTASCKGFCPCKVIKNEIDRSKEKQMKERWNRYMNKYHSTVTKQSAGHKSVKPASKPNSRGNENVPLQANRDILATSEETMHQPAQNSVLHNAKTVTPIIEKGCSDDELKAMGDRLLDWFSVVMTDHRRGQSRRRSFRLSHTQLPDCKPEVSWMFQHLDTDGDMKLSLQELYDLENDDREHCLRPYLLDCDVDRDLVLSPYEWCSCFDKSQRPCAAALRRTPQGLIGGYVPQCDGDGYYLPTQCHSGSGTCWCVDRHGVEFTNTRRRGRPDCEGLLRRGQYHHELARDDDQEDDSNEEEEGSADRPLDF</sequence>
<dbReference type="Pfam" id="PF00086">
    <property type="entry name" value="Thyroglobulin_1"/>
    <property type="match status" value="1"/>
</dbReference>
<evidence type="ECO:0000256" key="7">
    <source>
        <dbReference type="ARBA" id="ARBA00023207"/>
    </source>
</evidence>
<evidence type="ECO:0000256" key="3">
    <source>
        <dbReference type="ARBA" id="ARBA00022729"/>
    </source>
</evidence>
<reference evidence="13" key="1">
    <citation type="submission" date="2017-05" db="EMBL/GenBank/DDBJ databases">
        <authorList>
            <person name="QRISCLOUD D."/>
        </authorList>
    </citation>
    <scope>NUCLEOTIDE SEQUENCE</scope>
</reference>
<keyword evidence="7" id="KW-0357">Heparan sulfate</keyword>
<dbReference type="CDD" id="cd00191">
    <property type="entry name" value="TY"/>
    <property type="match status" value="1"/>
</dbReference>
<keyword evidence="4" id="KW-0654">Proteoglycan</keyword>
<feature type="compositionally biased region" description="Polar residues" evidence="9">
    <location>
        <begin position="250"/>
        <end position="260"/>
    </location>
</feature>
<evidence type="ECO:0000259" key="12">
    <source>
        <dbReference type="PROSITE" id="PS51465"/>
    </source>
</evidence>
<dbReference type="SMART" id="SM00280">
    <property type="entry name" value="KAZAL"/>
    <property type="match status" value="1"/>
</dbReference>
<dbReference type="InterPro" id="IPR019577">
    <property type="entry name" value="SPARC/Testican_Ca-bd-dom"/>
</dbReference>
<name>A0A4Q8K3Q4_9ARAC</name>
<dbReference type="SMART" id="SM00211">
    <property type="entry name" value="TY"/>
    <property type="match status" value="1"/>
</dbReference>
<feature type="domain" description="Kazal-like" evidence="12">
    <location>
        <begin position="153"/>
        <end position="207"/>
    </location>
</feature>
<reference evidence="13" key="2">
    <citation type="submission" date="2019-05" db="EMBL/GenBank/DDBJ databases">
        <title>Unravelling the molecular evolution of spider venoms.</title>
        <authorList>
            <person name="Pineda S."/>
        </authorList>
    </citation>
    <scope>NUCLEOTIDE SEQUENCE</scope>
</reference>
<dbReference type="Gene3D" id="1.10.238.10">
    <property type="entry name" value="EF-hand"/>
    <property type="match status" value="1"/>
</dbReference>
<comment type="subcellular location">
    <subcellularLocation>
        <location evidence="1">Secreted</location>
    </subcellularLocation>
</comment>
<dbReference type="InterPro" id="IPR036058">
    <property type="entry name" value="Kazal_dom_sf"/>
</dbReference>
<dbReference type="GO" id="GO:0005509">
    <property type="term" value="F:calcium ion binding"/>
    <property type="evidence" value="ECO:0007669"/>
    <property type="project" value="InterPro"/>
</dbReference>
<dbReference type="AlphaFoldDB" id="A0A4Q8K3Q4"/>
<dbReference type="CDD" id="cd00104">
    <property type="entry name" value="KAZAL_FS"/>
    <property type="match status" value="1"/>
</dbReference>
<evidence type="ECO:0000256" key="8">
    <source>
        <dbReference type="PROSITE-ProRule" id="PRU00500"/>
    </source>
</evidence>
<evidence type="ECO:0000256" key="4">
    <source>
        <dbReference type="ARBA" id="ARBA00022974"/>
    </source>
</evidence>
<keyword evidence="5 8" id="KW-1015">Disulfide bond</keyword>
<keyword evidence="2" id="KW-0964">Secreted</keyword>
<comment type="caution">
    <text evidence="8">Lacks conserved residue(s) required for the propagation of feature annotation.</text>
</comment>
<dbReference type="GO" id="GO:0005615">
    <property type="term" value="C:extracellular space"/>
    <property type="evidence" value="ECO:0007669"/>
    <property type="project" value="TreeGrafter"/>
</dbReference>
<feature type="disulfide bond" evidence="8">
    <location>
        <begin position="438"/>
        <end position="445"/>
    </location>
</feature>
<evidence type="ECO:0000256" key="1">
    <source>
        <dbReference type="ARBA" id="ARBA00004613"/>
    </source>
</evidence>
<dbReference type="PANTHER" id="PTHR13866:SF30">
    <property type="match status" value="1"/>
</dbReference>
<dbReference type="PROSITE" id="PS51162">
    <property type="entry name" value="THYROGLOBULIN_1_2"/>
    <property type="match status" value="1"/>
</dbReference>
<dbReference type="EMBL" id="HAHK01000172">
    <property type="protein sequence ID" value="SNX34156.1"/>
    <property type="molecule type" value="Transcribed_RNA"/>
</dbReference>
<dbReference type="InterPro" id="IPR036857">
    <property type="entry name" value="Thyroglobulin_1_sf"/>
</dbReference>
<dbReference type="Pfam" id="PF10591">
    <property type="entry name" value="SPARC_Ca_bdg"/>
    <property type="match status" value="1"/>
</dbReference>
<feature type="region of interest" description="Disordered" evidence="9">
    <location>
        <begin position="477"/>
        <end position="503"/>
    </location>
</feature>
<feature type="compositionally biased region" description="Acidic residues" evidence="9">
    <location>
        <begin position="483"/>
        <end position="495"/>
    </location>
</feature>
<dbReference type="PROSITE" id="PS00484">
    <property type="entry name" value="THYROGLOBULIN_1_1"/>
    <property type="match status" value="1"/>
</dbReference>
<evidence type="ECO:0000259" key="11">
    <source>
        <dbReference type="PROSITE" id="PS51162"/>
    </source>
</evidence>
<evidence type="ECO:0000256" key="6">
    <source>
        <dbReference type="ARBA" id="ARBA00023180"/>
    </source>
</evidence>
<dbReference type="SUPFAM" id="SSF57610">
    <property type="entry name" value="Thyroglobulin type-1 domain"/>
    <property type="match status" value="1"/>
</dbReference>